<evidence type="ECO:0000256" key="2">
    <source>
        <dbReference type="ARBA" id="ARBA00007362"/>
    </source>
</evidence>
<comment type="similarity">
    <text evidence="2">Belongs to the EamA transporter family.</text>
</comment>
<keyword evidence="11" id="KW-1185">Reference proteome</keyword>
<evidence type="ECO:0000256" key="8">
    <source>
        <dbReference type="SAM" id="Phobius"/>
    </source>
</evidence>
<evidence type="ECO:0000256" key="6">
    <source>
        <dbReference type="ARBA" id="ARBA00022989"/>
    </source>
</evidence>
<feature type="transmembrane region" description="Helical" evidence="8">
    <location>
        <begin position="216"/>
        <end position="238"/>
    </location>
</feature>
<evidence type="ECO:0000256" key="7">
    <source>
        <dbReference type="ARBA" id="ARBA00023136"/>
    </source>
</evidence>
<feature type="transmembrane region" description="Helical" evidence="8">
    <location>
        <begin position="70"/>
        <end position="90"/>
    </location>
</feature>
<feature type="transmembrane region" description="Helical" evidence="8">
    <location>
        <begin position="126"/>
        <end position="143"/>
    </location>
</feature>
<dbReference type="Proteomes" id="UP000219050">
    <property type="component" value="Chromosome"/>
</dbReference>
<dbReference type="SUPFAM" id="SSF103481">
    <property type="entry name" value="Multidrug resistance efflux transporter EmrE"/>
    <property type="match status" value="2"/>
</dbReference>
<protein>
    <submittedName>
        <fullName evidence="10">Protein RarD</fullName>
    </submittedName>
</protein>
<dbReference type="InterPro" id="IPR000620">
    <property type="entry name" value="EamA_dom"/>
</dbReference>
<keyword evidence="6 8" id="KW-1133">Transmembrane helix</keyword>
<evidence type="ECO:0000256" key="3">
    <source>
        <dbReference type="ARBA" id="ARBA00022448"/>
    </source>
</evidence>
<evidence type="ECO:0000259" key="9">
    <source>
        <dbReference type="Pfam" id="PF00892"/>
    </source>
</evidence>
<evidence type="ECO:0000313" key="10">
    <source>
        <dbReference type="EMBL" id="ATI42407.1"/>
    </source>
</evidence>
<name>A0A291M0L9_9RHOB</name>
<dbReference type="RefSeq" id="WP_088661663.1">
    <property type="nucleotide sequence ID" value="NZ_CP021404.1"/>
</dbReference>
<keyword evidence="5 8" id="KW-0812">Transmembrane</keyword>
<dbReference type="OrthoDB" id="369870at2"/>
<feature type="transmembrane region" description="Helical" evidence="8">
    <location>
        <begin position="177"/>
        <end position="196"/>
    </location>
</feature>
<organism evidence="10 11">
    <name type="scientific">Pacificitalea manganoxidans</name>
    <dbReference type="NCBI Taxonomy" id="1411902"/>
    <lineage>
        <taxon>Bacteria</taxon>
        <taxon>Pseudomonadati</taxon>
        <taxon>Pseudomonadota</taxon>
        <taxon>Alphaproteobacteria</taxon>
        <taxon>Rhodobacterales</taxon>
        <taxon>Paracoccaceae</taxon>
        <taxon>Pacificitalea</taxon>
    </lineage>
</organism>
<accession>A0A291M0L9</accession>
<dbReference type="NCBIfam" id="TIGR00688">
    <property type="entry name" value="rarD"/>
    <property type="match status" value="1"/>
</dbReference>
<dbReference type="AlphaFoldDB" id="A0A291M0L9"/>
<dbReference type="EMBL" id="CP021404">
    <property type="protein sequence ID" value="ATI42407.1"/>
    <property type="molecule type" value="Genomic_DNA"/>
</dbReference>
<evidence type="ECO:0000313" key="11">
    <source>
        <dbReference type="Proteomes" id="UP000219050"/>
    </source>
</evidence>
<feature type="transmembrane region" description="Helical" evidence="8">
    <location>
        <begin position="7"/>
        <end position="25"/>
    </location>
</feature>
<comment type="subcellular location">
    <subcellularLocation>
        <location evidence="1">Cell membrane</location>
        <topology evidence="1">Multi-pass membrane protein</topology>
    </subcellularLocation>
</comment>
<dbReference type="PANTHER" id="PTHR22911">
    <property type="entry name" value="ACYL-MALONYL CONDENSING ENZYME-RELATED"/>
    <property type="match status" value="1"/>
</dbReference>
<dbReference type="KEGG" id="cmag:CBW24_10565"/>
<sequence>MREETKGVLAMVAACVVWGLSSLYYKLLSHIPPLEVLSHRTLWSLVFFLIWMGVKGRLRDMPGALSSKSQAVWVMAAAAAITVNWFVFIYSVQSGHALEASLGYYIFPLVAVALGATVLHEKLSRLQWIAVALAVVAVLLLTIGLGVPPWISLLVAGSFGSYGLIKRKVHAGPVASTAAEVMCLLPLSSLYLWGVYTQGWTGLTGRSSPASFGSDLSDTVMLMTSGVLTGLPLVMFSYAGKRVSYATQGLLQYVNPTIQFALATALYGEPFTRWHAVAFPLIWGGLALYSVATLRNARDQGRRRARSASAVAASGATKI</sequence>
<keyword evidence="3" id="KW-0813">Transport</keyword>
<evidence type="ECO:0000256" key="1">
    <source>
        <dbReference type="ARBA" id="ARBA00004651"/>
    </source>
</evidence>
<dbReference type="InterPro" id="IPR037185">
    <property type="entry name" value="EmrE-like"/>
</dbReference>
<evidence type="ECO:0000256" key="5">
    <source>
        <dbReference type="ARBA" id="ARBA00022692"/>
    </source>
</evidence>
<feature type="domain" description="EamA" evidence="9">
    <location>
        <begin position="6"/>
        <end position="142"/>
    </location>
</feature>
<evidence type="ECO:0000256" key="4">
    <source>
        <dbReference type="ARBA" id="ARBA00022475"/>
    </source>
</evidence>
<feature type="transmembrane region" description="Helical" evidence="8">
    <location>
        <begin position="102"/>
        <end position="119"/>
    </location>
</feature>
<dbReference type="GO" id="GO:0005886">
    <property type="term" value="C:plasma membrane"/>
    <property type="evidence" value="ECO:0007669"/>
    <property type="project" value="UniProtKB-SubCell"/>
</dbReference>
<dbReference type="Pfam" id="PF00892">
    <property type="entry name" value="EamA"/>
    <property type="match status" value="1"/>
</dbReference>
<feature type="transmembrane region" description="Helical" evidence="8">
    <location>
        <begin position="274"/>
        <end position="294"/>
    </location>
</feature>
<dbReference type="PANTHER" id="PTHR22911:SF137">
    <property type="entry name" value="SOLUTE CARRIER FAMILY 35 MEMBER G2-RELATED"/>
    <property type="match status" value="1"/>
</dbReference>
<keyword evidence="4" id="KW-1003">Cell membrane</keyword>
<proteinExistence type="inferred from homology"/>
<keyword evidence="7 8" id="KW-0472">Membrane</keyword>
<feature type="transmembrane region" description="Helical" evidence="8">
    <location>
        <begin position="37"/>
        <end position="58"/>
    </location>
</feature>
<gene>
    <name evidence="10" type="ORF">CBW24_10565</name>
</gene>
<dbReference type="InterPro" id="IPR004626">
    <property type="entry name" value="RarD"/>
</dbReference>
<reference evidence="10 11" key="1">
    <citation type="submission" date="2017-05" db="EMBL/GenBank/DDBJ databases">
        <title>Comparative genomic and metabolic analysis of manganese-oxidizing mechanisms in Celeribater manganoxidans DY25T: its adaption to the environment of polymetallic nodule.</title>
        <authorList>
            <person name="Wang X."/>
        </authorList>
    </citation>
    <scope>NUCLEOTIDE SEQUENCE [LARGE SCALE GENOMIC DNA]</scope>
    <source>
        <strain evidence="10 11">DY25</strain>
    </source>
</reference>